<dbReference type="RefSeq" id="WP_134849851.1">
    <property type="nucleotide sequence ID" value="NZ_CP197400.1"/>
</dbReference>
<evidence type="ECO:0000313" key="2">
    <source>
        <dbReference type="Proteomes" id="UP000297225"/>
    </source>
</evidence>
<accession>A0A4Y8WPK3</accession>
<gene>
    <name evidence="1" type="ORF">E4P47_04365</name>
</gene>
<proteinExistence type="predicted"/>
<dbReference type="AlphaFoldDB" id="A0A4Y8WPK3"/>
<protein>
    <submittedName>
        <fullName evidence="1">DUF3408 domain-containing protein</fullName>
    </submittedName>
</protein>
<dbReference type="InterPro" id="IPR021823">
    <property type="entry name" value="DUF3408"/>
</dbReference>
<sequence length="183" mass="21366">MGTIKEERDALLERKLKEMGEMGSSPHTIDKSPFFDPPNEVFFKYQDEQQDSVNSSLSIEEEIEDSMIPTGISEEVEDEVGVDTIAQEKTKKTPQLKRSVTQRKADFSEYQKRFLALNVFEKRTQFTVNKETTDLMRIILQDLGCKTTLTAYIENILRDHIREYRDLINQVTAKRRRKETIPE</sequence>
<reference evidence="1 2" key="1">
    <citation type="submission" date="2019-03" db="EMBL/GenBank/DDBJ databases">
        <title>Porphyromonas levii Isolated from the Uterus of Dairy Cows.</title>
        <authorList>
            <person name="Francis A.M."/>
        </authorList>
    </citation>
    <scope>NUCLEOTIDE SEQUENCE [LARGE SCALE GENOMIC DNA]</scope>
    <source>
        <strain evidence="1 2">AF5678</strain>
    </source>
</reference>
<dbReference type="Proteomes" id="UP000297225">
    <property type="component" value="Unassembled WGS sequence"/>
</dbReference>
<name>A0A4Y8WPK3_9PORP</name>
<dbReference type="STRING" id="1122973.GCA_000379925_01687"/>
<dbReference type="Pfam" id="PF11888">
    <property type="entry name" value="DUF3408"/>
    <property type="match status" value="1"/>
</dbReference>
<dbReference type="EMBL" id="SPNC01000048">
    <property type="protein sequence ID" value="TFH95486.1"/>
    <property type="molecule type" value="Genomic_DNA"/>
</dbReference>
<keyword evidence="2" id="KW-1185">Reference proteome</keyword>
<dbReference type="OrthoDB" id="1075332at2"/>
<comment type="caution">
    <text evidence="1">The sequence shown here is derived from an EMBL/GenBank/DDBJ whole genome shotgun (WGS) entry which is preliminary data.</text>
</comment>
<organism evidence="1 2">
    <name type="scientific">Porphyromonas levii</name>
    <dbReference type="NCBI Taxonomy" id="28114"/>
    <lineage>
        <taxon>Bacteria</taxon>
        <taxon>Pseudomonadati</taxon>
        <taxon>Bacteroidota</taxon>
        <taxon>Bacteroidia</taxon>
        <taxon>Bacteroidales</taxon>
        <taxon>Porphyromonadaceae</taxon>
        <taxon>Porphyromonas</taxon>
    </lineage>
</organism>
<evidence type="ECO:0000313" key="1">
    <source>
        <dbReference type="EMBL" id="TFH95486.1"/>
    </source>
</evidence>